<dbReference type="RefSeq" id="WP_078001591.1">
    <property type="nucleotide sequence ID" value="NZ_MRUL01000002.1"/>
</dbReference>
<dbReference type="OrthoDB" id="9775455at2"/>
<dbReference type="InterPro" id="IPR038591">
    <property type="entry name" value="NolW-like_sf"/>
</dbReference>
<evidence type="ECO:0000256" key="4">
    <source>
        <dbReference type="ARBA" id="ARBA00023136"/>
    </source>
</evidence>
<dbReference type="InterPro" id="IPR004846">
    <property type="entry name" value="T2SS/T3SS_dom"/>
</dbReference>
<dbReference type="SMART" id="SM00965">
    <property type="entry name" value="STN"/>
    <property type="match status" value="1"/>
</dbReference>
<feature type="compositionally biased region" description="Polar residues" evidence="8">
    <location>
        <begin position="605"/>
        <end position="626"/>
    </location>
</feature>
<keyword evidence="5" id="KW-0998">Cell outer membrane</keyword>
<dbReference type="PROSITE" id="PS51257">
    <property type="entry name" value="PROKAR_LIPOPROTEIN"/>
    <property type="match status" value="1"/>
</dbReference>
<dbReference type="PANTHER" id="PTHR30332">
    <property type="entry name" value="PROBABLE GENERAL SECRETION PATHWAY PROTEIN D"/>
    <property type="match status" value="1"/>
</dbReference>
<organism evidence="11 12">
    <name type="scientific">Izhakiella australiensis</name>
    <dbReference type="NCBI Taxonomy" id="1926881"/>
    <lineage>
        <taxon>Bacteria</taxon>
        <taxon>Pseudomonadati</taxon>
        <taxon>Pseudomonadota</taxon>
        <taxon>Gammaproteobacteria</taxon>
        <taxon>Enterobacterales</taxon>
        <taxon>Erwiniaceae</taxon>
        <taxon>Izhakiella</taxon>
    </lineage>
</organism>
<dbReference type="Pfam" id="PF07660">
    <property type="entry name" value="STN"/>
    <property type="match status" value="1"/>
</dbReference>
<comment type="similarity">
    <text evidence="6">Belongs to the bacterial secretin family.</text>
</comment>
<dbReference type="Proteomes" id="UP000190667">
    <property type="component" value="Unassembled WGS sequence"/>
</dbReference>
<dbReference type="InterPro" id="IPR001775">
    <property type="entry name" value="GspD/PilQ"/>
</dbReference>
<dbReference type="GO" id="GO:0015627">
    <property type="term" value="C:type II protein secretion system complex"/>
    <property type="evidence" value="ECO:0007669"/>
    <property type="project" value="TreeGrafter"/>
</dbReference>
<dbReference type="Gene3D" id="3.30.1370.120">
    <property type="match status" value="1"/>
</dbReference>
<dbReference type="PRINTS" id="PR01032">
    <property type="entry name" value="PHAGEIV"/>
</dbReference>
<dbReference type="InterPro" id="IPR011662">
    <property type="entry name" value="Secretin/TonB_short_N"/>
</dbReference>
<evidence type="ECO:0000256" key="9">
    <source>
        <dbReference type="SAM" id="SignalP"/>
    </source>
</evidence>
<evidence type="ECO:0000256" key="6">
    <source>
        <dbReference type="RuleBase" id="RU004003"/>
    </source>
</evidence>
<keyword evidence="4" id="KW-0472">Membrane</keyword>
<dbReference type="STRING" id="1926881.BTJ39_05090"/>
<keyword evidence="2 7" id="KW-0813">Transport</keyword>
<keyword evidence="12" id="KW-1185">Reference proteome</keyword>
<name>A0A1S8YQI6_9GAMM</name>
<sequence>MKKITIVIALISSMLAGCAQQYQAEQKTLQPQNNSSLIGALAEIDKARIGAPEDPALRIKQRNLADRLVANYMREAEDAAARNDFASSSELWHSALLYQPGNQRARQGLRKLEDWRALDRLYQQATKLADNEPELALKKVQQILAENPNWPQAIALRDHLLREIAVQNQPETRLNRELRKPVSLNFRHHNLMAIFATISQLTGVNIIYDKDVSASATASLVAKDTTAEDALNLLLLSNQLRKKVLNGNSLLIYPASPQKEKIYRDVVVKTVFLGYAKAKEVNVALRNMVKLKDVHVDERTNSVTIRGPRESVEKAERLLLTLDRPEAEVTLAVEVLEVYSKDVEKLGINYPGNVSIGFNGLEGSNGNIPLNGFNRANAFMNLGPSGAISADMQKIRANAKVLANPRIRVKNNKKALIDIGERIPVLTSTVSEGFSQEKVEYQDVGLKLEVTPEISVDNNISMDVKFNLSTVGSAERSKDGVAYYRTNNREANTVLSSQSGETQMLAGLIKQDDKEDNAGLPYLSELPGLGRLFGSKGKDSERTEVILLITPMIERNLDLPGNHISTINMGTDDSQGDSGFQLRGVENTSASSSFEAPPLAPPAQFPTSMRTLPAPLTSQELNNSEG</sequence>
<comment type="subcellular location">
    <subcellularLocation>
        <location evidence="7">Cell outer membrane</location>
    </subcellularLocation>
    <subcellularLocation>
        <location evidence="1">Membrane</location>
    </subcellularLocation>
</comment>
<feature type="domain" description="Secretin/TonB short N-terminal" evidence="10">
    <location>
        <begin position="204"/>
        <end position="255"/>
    </location>
</feature>
<reference evidence="11 12" key="1">
    <citation type="submission" date="2016-12" db="EMBL/GenBank/DDBJ databases">
        <title>Izhakiella australiana sp. nov. of genus Izhakiella isolated from Australian desert.</title>
        <authorList>
            <person name="Ji M."/>
        </authorList>
    </citation>
    <scope>NUCLEOTIDE SEQUENCE [LARGE SCALE GENOMIC DNA]</scope>
    <source>
        <strain evidence="11 12">D4N98</strain>
    </source>
</reference>
<evidence type="ECO:0000259" key="10">
    <source>
        <dbReference type="SMART" id="SM00965"/>
    </source>
</evidence>
<evidence type="ECO:0000313" key="11">
    <source>
        <dbReference type="EMBL" id="OON41340.1"/>
    </source>
</evidence>
<dbReference type="InterPro" id="IPR005644">
    <property type="entry name" value="NolW-like"/>
</dbReference>
<dbReference type="Pfam" id="PF03958">
    <property type="entry name" value="Secretin_N"/>
    <property type="match status" value="1"/>
</dbReference>
<dbReference type="AlphaFoldDB" id="A0A1S8YQI6"/>
<protein>
    <submittedName>
        <fullName evidence="11">Bacterial type II and III secretion system family protein</fullName>
    </submittedName>
</protein>
<dbReference type="EMBL" id="MRUL01000002">
    <property type="protein sequence ID" value="OON41340.1"/>
    <property type="molecule type" value="Genomic_DNA"/>
</dbReference>
<proteinExistence type="inferred from homology"/>
<evidence type="ECO:0000313" key="12">
    <source>
        <dbReference type="Proteomes" id="UP000190667"/>
    </source>
</evidence>
<feature type="compositionally biased region" description="Polar residues" evidence="8">
    <location>
        <begin position="566"/>
        <end position="578"/>
    </location>
</feature>
<evidence type="ECO:0000256" key="8">
    <source>
        <dbReference type="SAM" id="MobiDB-lite"/>
    </source>
</evidence>
<dbReference type="GO" id="GO:0009306">
    <property type="term" value="P:protein secretion"/>
    <property type="evidence" value="ECO:0007669"/>
    <property type="project" value="InterPro"/>
</dbReference>
<comment type="caution">
    <text evidence="11">The sequence shown here is derived from an EMBL/GenBank/DDBJ whole genome shotgun (WGS) entry which is preliminary data.</text>
</comment>
<evidence type="ECO:0000256" key="7">
    <source>
        <dbReference type="RuleBase" id="RU004004"/>
    </source>
</evidence>
<feature type="chain" id="PRO_5013046171" evidence="9">
    <location>
        <begin position="25"/>
        <end position="626"/>
    </location>
</feature>
<evidence type="ECO:0000256" key="2">
    <source>
        <dbReference type="ARBA" id="ARBA00022448"/>
    </source>
</evidence>
<evidence type="ECO:0000256" key="3">
    <source>
        <dbReference type="ARBA" id="ARBA00022729"/>
    </source>
</evidence>
<gene>
    <name evidence="11" type="ORF">BTJ39_05090</name>
</gene>
<feature type="region of interest" description="Disordered" evidence="8">
    <location>
        <begin position="566"/>
        <end position="626"/>
    </location>
</feature>
<dbReference type="Pfam" id="PF00263">
    <property type="entry name" value="Secretin"/>
    <property type="match status" value="1"/>
</dbReference>
<dbReference type="PRINTS" id="PR00811">
    <property type="entry name" value="BCTERIALGSPD"/>
</dbReference>
<dbReference type="GO" id="GO:0009279">
    <property type="term" value="C:cell outer membrane"/>
    <property type="evidence" value="ECO:0007669"/>
    <property type="project" value="UniProtKB-SubCell"/>
</dbReference>
<accession>A0A1S8YQI6</accession>
<evidence type="ECO:0000256" key="5">
    <source>
        <dbReference type="ARBA" id="ARBA00023237"/>
    </source>
</evidence>
<evidence type="ECO:0000256" key="1">
    <source>
        <dbReference type="ARBA" id="ARBA00004370"/>
    </source>
</evidence>
<keyword evidence="3 9" id="KW-0732">Signal</keyword>
<dbReference type="InterPro" id="IPR050810">
    <property type="entry name" value="Bact_Secretion_Sys_Channel"/>
</dbReference>
<feature type="signal peptide" evidence="9">
    <location>
        <begin position="1"/>
        <end position="24"/>
    </location>
</feature>
<dbReference type="PANTHER" id="PTHR30332:SF17">
    <property type="entry name" value="TYPE IV PILIATION SYSTEM PROTEIN DR_0774-RELATED"/>
    <property type="match status" value="1"/>
</dbReference>